<dbReference type="SUPFAM" id="SSF46785">
    <property type="entry name" value="Winged helix' DNA-binding domain"/>
    <property type="match status" value="1"/>
</dbReference>
<dbReference type="PANTHER" id="PTHR34580">
    <property type="match status" value="1"/>
</dbReference>
<evidence type="ECO:0000313" key="4">
    <source>
        <dbReference type="EMBL" id="RDU23677.1"/>
    </source>
</evidence>
<dbReference type="InterPro" id="IPR057727">
    <property type="entry name" value="WCX_dom"/>
</dbReference>
<sequence length="314" mass="36008">MKFERMIAIVMLLLQRKRISGKELTEMFEVSLRTIYRDIESIAASGIPITTTPGAGGGIEIMEQYKVDKGIFTADDISAMLTGLGIIRNTLSSKDITNALVKLESFVSEEQMNVINMKLNQIMFDLSSWMTSDGSGPILDLLKSVVENKCMIAFSYFGSRGKECFSGIEPHRLVLKGNHWYLQAYLPRSQVFRLFKLRRMSDVQIECNTFTSRNLPHPYSDFTDRMSSRMFPIKLLIDSSVLDKMLDYCTMEEINDIGNDKYTVNFNFIDDDYGYGILMSFGNKLVCLEPDYIRMELKKRLEAMLSQYNEKMEA</sequence>
<dbReference type="Pfam" id="PF25583">
    <property type="entry name" value="WCX"/>
    <property type="match status" value="1"/>
</dbReference>
<dbReference type="GO" id="GO:0003700">
    <property type="term" value="F:DNA-binding transcription factor activity"/>
    <property type="evidence" value="ECO:0007669"/>
    <property type="project" value="InterPro"/>
</dbReference>
<comment type="caution">
    <text evidence="4">The sequence shown here is derived from an EMBL/GenBank/DDBJ whole genome shotgun (WGS) entry which is preliminary data.</text>
</comment>
<dbReference type="InterPro" id="IPR036390">
    <property type="entry name" value="WH_DNA-bd_sf"/>
</dbReference>
<dbReference type="Pfam" id="PF08279">
    <property type="entry name" value="HTH_11"/>
    <property type="match status" value="1"/>
</dbReference>
<proteinExistence type="predicted"/>
<keyword evidence="2" id="KW-0804">Transcription</keyword>
<evidence type="ECO:0000256" key="1">
    <source>
        <dbReference type="ARBA" id="ARBA00023015"/>
    </source>
</evidence>
<keyword evidence="5" id="KW-1185">Reference proteome</keyword>
<dbReference type="InterPro" id="IPR051534">
    <property type="entry name" value="CBASS_pafABC_assoc_protein"/>
</dbReference>
<dbReference type="PIRSF" id="PIRSF016838">
    <property type="entry name" value="PafC"/>
    <property type="match status" value="1"/>
</dbReference>
<dbReference type="PROSITE" id="PS51000">
    <property type="entry name" value="HTH_DEOR_2"/>
    <property type="match status" value="1"/>
</dbReference>
<dbReference type="RefSeq" id="WP_115481546.1">
    <property type="nucleotide sequence ID" value="NZ_QRCT01000019.1"/>
</dbReference>
<dbReference type="Pfam" id="PF13280">
    <property type="entry name" value="WYL"/>
    <property type="match status" value="1"/>
</dbReference>
<dbReference type="AlphaFoldDB" id="A0A371AVS7"/>
<dbReference type="InterPro" id="IPR028349">
    <property type="entry name" value="PafC-like"/>
</dbReference>
<dbReference type="InterPro" id="IPR013196">
    <property type="entry name" value="HTH_11"/>
</dbReference>
<accession>A0A371AVS7</accession>
<protein>
    <submittedName>
        <fullName evidence="4">YafY family transcriptional regulator</fullName>
    </submittedName>
</protein>
<keyword evidence="1" id="KW-0805">Transcription regulation</keyword>
<dbReference type="EMBL" id="QRCT01000019">
    <property type="protein sequence ID" value="RDU23677.1"/>
    <property type="molecule type" value="Genomic_DNA"/>
</dbReference>
<gene>
    <name evidence="4" type="ORF">DWV06_07395</name>
</gene>
<dbReference type="OrthoDB" id="9815009at2"/>
<dbReference type="InterPro" id="IPR001034">
    <property type="entry name" value="DeoR_HTH"/>
</dbReference>
<name>A0A371AVS7_9FIRM</name>
<dbReference type="PROSITE" id="PS52050">
    <property type="entry name" value="WYL"/>
    <property type="match status" value="1"/>
</dbReference>
<evidence type="ECO:0000259" key="3">
    <source>
        <dbReference type="PROSITE" id="PS51000"/>
    </source>
</evidence>
<dbReference type="InterPro" id="IPR026881">
    <property type="entry name" value="WYL_dom"/>
</dbReference>
<evidence type="ECO:0000256" key="2">
    <source>
        <dbReference type="ARBA" id="ARBA00023163"/>
    </source>
</evidence>
<dbReference type="InterPro" id="IPR036388">
    <property type="entry name" value="WH-like_DNA-bd_sf"/>
</dbReference>
<feature type="domain" description="HTH deoR-type" evidence="3">
    <location>
        <begin position="2"/>
        <end position="57"/>
    </location>
</feature>
<evidence type="ECO:0000313" key="5">
    <source>
        <dbReference type="Proteomes" id="UP000255036"/>
    </source>
</evidence>
<reference evidence="4 5" key="1">
    <citation type="submission" date="2018-07" db="EMBL/GenBank/DDBJ databases">
        <title>Anaerosacharophilus polymeroproducens gen. nov. sp. nov., an anaerobic bacterium isolated from salt field.</title>
        <authorList>
            <person name="Kim W."/>
            <person name="Yang S.-H."/>
            <person name="Oh J."/>
            <person name="Lee J.-H."/>
            <person name="Kwon K.K."/>
        </authorList>
    </citation>
    <scope>NUCLEOTIDE SEQUENCE [LARGE SCALE GENOMIC DNA]</scope>
    <source>
        <strain evidence="4 5">MCWD5</strain>
    </source>
</reference>
<dbReference type="Gene3D" id="1.10.10.10">
    <property type="entry name" value="Winged helix-like DNA-binding domain superfamily/Winged helix DNA-binding domain"/>
    <property type="match status" value="1"/>
</dbReference>
<dbReference type="Proteomes" id="UP000255036">
    <property type="component" value="Unassembled WGS sequence"/>
</dbReference>
<organism evidence="4 5">
    <name type="scientific">Anaerosacchariphilus polymeriproducens</name>
    <dbReference type="NCBI Taxonomy" id="1812858"/>
    <lineage>
        <taxon>Bacteria</taxon>
        <taxon>Bacillati</taxon>
        <taxon>Bacillota</taxon>
        <taxon>Clostridia</taxon>
        <taxon>Lachnospirales</taxon>
        <taxon>Lachnospiraceae</taxon>
        <taxon>Anaerosacchariphilus</taxon>
    </lineage>
</organism>
<dbReference type="PANTHER" id="PTHR34580:SF1">
    <property type="entry name" value="PROTEIN PAFC"/>
    <property type="match status" value="1"/>
</dbReference>